<comment type="caution">
    <text evidence="1">The sequence shown here is derived from an EMBL/GenBank/DDBJ whole genome shotgun (WGS) entry which is preliminary data.</text>
</comment>
<dbReference type="Proteomes" id="UP001160148">
    <property type="component" value="Unassembled WGS sequence"/>
</dbReference>
<evidence type="ECO:0000313" key="2">
    <source>
        <dbReference type="Proteomes" id="UP001160148"/>
    </source>
</evidence>
<dbReference type="EMBL" id="CARXXK010000002">
    <property type="protein sequence ID" value="CAI6356300.1"/>
    <property type="molecule type" value="Genomic_DNA"/>
</dbReference>
<proteinExistence type="predicted"/>
<name>A0AAV0WK29_9HEMI</name>
<accession>A0AAV0WK29</accession>
<evidence type="ECO:0000313" key="1">
    <source>
        <dbReference type="EMBL" id="CAI6356300.1"/>
    </source>
</evidence>
<gene>
    <name evidence="1" type="ORF">MEUPH1_LOCUS12048</name>
</gene>
<protein>
    <submittedName>
        <fullName evidence="1">Uncharacterized protein</fullName>
    </submittedName>
</protein>
<organism evidence="1 2">
    <name type="scientific">Macrosiphum euphorbiae</name>
    <name type="common">potato aphid</name>
    <dbReference type="NCBI Taxonomy" id="13131"/>
    <lineage>
        <taxon>Eukaryota</taxon>
        <taxon>Metazoa</taxon>
        <taxon>Ecdysozoa</taxon>
        <taxon>Arthropoda</taxon>
        <taxon>Hexapoda</taxon>
        <taxon>Insecta</taxon>
        <taxon>Pterygota</taxon>
        <taxon>Neoptera</taxon>
        <taxon>Paraneoptera</taxon>
        <taxon>Hemiptera</taxon>
        <taxon>Sternorrhyncha</taxon>
        <taxon>Aphidomorpha</taxon>
        <taxon>Aphidoidea</taxon>
        <taxon>Aphididae</taxon>
        <taxon>Macrosiphini</taxon>
        <taxon>Macrosiphum</taxon>
    </lineage>
</organism>
<keyword evidence="2" id="KW-1185">Reference proteome</keyword>
<reference evidence="1 2" key="1">
    <citation type="submission" date="2023-01" db="EMBL/GenBank/DDBJ databases">
        <authorList>
            <person name="Whitehead M."/>
        </authorList>
    </citation>
    <scope>NUCLEOTIDE SEQUENCE [LARGE SCALE GENOMIC DNA]</scope>
</reference>
<dbReference type="AlphaFoldDB" id="A0AAV0WK29"/>
<sequence>MRMARPNQPYNVKVLDYSFFKNYDAMCDITSLRPGKKTGDKVVTDLCQLKYSPSSQNIQYKTNINDDWENLPITTKNQVTANTKSTRSKTAATTIQENVQIKQLSDVPYLYTAQLPITKAKYDDLQSLKQVIEKDHHSFYDNLKYSEFGRKTK</sequence>